<dbReference type="STRING" id="2018661.A0A2A2L2H9"/>
<evidence type="ECO:0000313" key="4">
    <source>
        <dbReference type="Proteomes" id="UP000218231"/>
    </source>
</evidence>
<name>A0A2A2L2H9_9BILA</name>
<dbReference type="InterPro" id="IPR007303">
    <property type="entry name" value="TIP41-like"/>
</dbReference>
<gene>
    <name evidence="3" type="ORF">WR25_20644</name>
</gene>
<evidence type="ECO:0000256" key="2">
    <source>
        <dbReference type="ARBA" id="ARBA00018951"/>
    </source>
</evidence>
<organism evidence="3 4">
    <name type="scientific">Diploscapter pachys</name>
    <dbReference type="NCBI Taxonomy" id="2018661"/>
    <lineage>
        <taxon>Eukaryota</taxon>
        <taxon>Metazoa</taxon>
        <taxon>Ecdysozoa</taxon>
        <taxon>Nematoda</taxon>
        <taxon>Chromadorea</taxon>
        <taxon>Rhabditida</taxon>
        <taxon>Rhabditina</taxon>
        <taxon>Rhabditomorpha</taxon>
        <taxon>Rhabditoidea</taxon>
        <taxon>Rhabditidae</taxon>
        <taxon>Diploscapter</taxon>
    </lineage>
</organism>
<protein>
    <recommendedName>
        <fullName evidence="2">TIP41-like protein</fullName>
    </recommendedName>
</protein>
<dbReference type="GO" id="GO:0005829">
    <property type="term" value="C:cytosol"/>
    <property type="evidence" value="ECO:0007669"/>
    <property type="project" value="TreeGrafter"/>
</dbReference>
<sequence>MNNRLKAQSVLEHAKRASQKEEEFRKGGFHFVSSSGHILESLCRHEEGEGEKAGCSKCRYETELSLPELPEMVFPHNWLKISFANFPNSSIVFNALDALRCVDATTLPEIQVAPSAEWQEGSKLLENIRKKTDKNFDWTFTTHYKGTLNHCRAIESTDKIDISVLMRQDEISFYTNVTLFEDELADHGISEMSVKIRVMPTYFFVLARSYLRVDGVFIRVCDTRLFGEDNKWSVIREWSRREAKFEDLSHLVTIQYGPEGIPADKKRVFKASLICAGISILGIIDFLNVEFPPV</sequence>
<dbReference type="Pfam" id="PF04176">
    <property type="entry name" value="TIP41"/>
    <property type="match status" value="1"/>
</dbReference>
<comment type="caution">
    <text evidence="3">The sequence shown here is derived from an EMBL/GenBank/DDBJ whole genome shotgun (WGS) entry which is preliminary data.</text>
</comment>
<keyword evidence="4" id="KW-1185">Reference proteome</keyword>
<dbReference type="PANTHER" id="PTHR21021">
    <property type="entry name" value="GAF/PUTATIVE CYTOSKELETAL PROTEIN"/>
    <property type="match status" value="1"/>
</dbReference>
<dbReference type="PANTHER" id="PTHR21021:SF16">
    <property type="entry name" value="TIP41-LIKE PROTEIN"/>
    <property type="match status" value="1"/>
</dbReference>
<dbReference type="EMBL" id="LIAE01007279">
    <property type="protein sequence ID" value="PAV80358.1"/>
    <property type="molecule type" value="Genomic_DNA"/>
</dbReference>
<dbReference type="InterPro" id="IPR051330">
    <property type="entry name" value="Phosphatase_reg/MetRdx"/>
</dbReference>
<comment type="similarity">
    <text evidence="1">Belongs to the TIP41 family.</text>
</comment>
<reference evidence="3 4" key="1">
    <citation type="journal article" date="2017" name="Curr. Biol.">
        <title>Genome architecture and evolution of a unichromosomal asexual nematode.</title>
        <authorList>
            <person name="Fradin H."/>
            <person name="Zegar C."/>
            <person name="Gutwein M."/>
            <person name="Lucas J."/>
            <person name="Kovtun M."/>
            <person name="Corcoran D."/>
            <person name="Baugh L.R."/>
            <person name="Kiontke K."/>
            <person name="Gunsalus K."/>
            <person name="Fitch D.H."/>
            <person name="Piano F."/>
        </authorList>
    </citation>
    <scope>NUCLEOTIDE SEQUENCE [LARGE SCALE GENOMIC DNA]</scope>
    <source>
        <strain evidence="3">PF1309</strain>
    </source>
</reference>
<accession>A0A2A2L2H9</accession>
<evidence type="ECO:0000313" key="3">
    <source>
        <dbReference type="EMBL" id="PAV80358.1"/>
    </source>
</evidence>
<dbReference type="GO" id="GO:0031929">
    <property type="term" value="P:TOR signaling"/>
    <property type="evidence" value="ECO:0007669"/>
    <property type="project" value="TreeGrafter"/>
</dbReference>
<dbReference type="Proteomes" id="UP000218231">
    <property type="component" value="Unassembled WGS sequence"/>
</dbReference>
<dbReference type="OrthoDB" id="10253878at2759"/>
<evidence type="ECO:0000256" key="1">
    <source>
        <dbReference type="ARBA" id="ARBA00006658"/>
    </source>
</evidence>
<dbReference type="AlphaFoldDB" id="A0A2A2L2H9"/>
<proteinExistence type="inferred from homology"/>